<dbReference type="PANTHER" id="PTHR40072">
    <property type="entry name" value="MOLYBDOPTERIN-GUANINE DINUCLEOTIDE BIOSYNTHESIS ADAPTER PROTEIN-RELATED"/>
    <property type="match status" value="1"/>
</dbReference>
<dbReference type="InterPro" id="IPR004435">
    <property type="entry name" value="MobB_dom"/>
</dbReference>
<dbReference type="NCBIfam" id="TIGR00176">
    <property type="entry name" value="mobB"/>
    <property type="match status" value="1"/>
</dbReference>
<reference evidence="2" key="2">
    <citation type="submission" date="2021-01" db="EMBL/GenBank/DDBJ databases">
        <authorList>
            <person name="Hahn C.R."/>
            <person name="Youssef N.H."/>
            <person name="Elshahed M."/>
        </authorList>
    </citation>
    <scope>NUCLEOTIDE SEQUENCE</scope>
    <source>
        <strain evidence="2">Zod_Metabat.24</strain>
    </source>
</reference>
<name>A0A9D8KDD4_9DELT</name>
<reference evidence="2" key="1">
    <citation type="journal article" date="2021" name="Environ. Microbiol.">
        <title>Genomic characterization of three novel Desulfobacterota classes expand the metabolic and phylogenetic diversity of the phylum.</title>
        <authorList>
            <person name="Murphy C.L."/>
            <person name="Biggerstaff J."/>
            <person name="Eichhorn A."/>
            <person name="Ewing E."/>
            <person name="Shahan R."/>
            <person name="Soriano D."/>
            <person name="Stewart S."/>
            <person name="VanMol K."/>
            <person name="Walker R."/>
            <person name="Walters P."/>
            <person name="Elshahed M.S."/>
            <person name="Youssef N.H."/>
        </authorList>
    </citation>
    <scope>NUCLEOTIDE SEQUENCE</scope>
    <source>
        <strain evidence="2">Zod_Metabat.24</strain>
    </source>
</reference>
<comment type="caution">
    <text evidence="2">The sequence shown here is derived from an EMBL/GenBank/DDBJ whole genome shotgun (WGS) entry which is preliminary data.</text>
</comment>
<sequence>MGKNTPIISVVGYSNSGKTTYLERLIPELSARGYKVCAVKHDVHNFDIDIPGKDSYRLKAAGAHTTLISSPEKIAIISDVEREMKLTEIRDRLTTEIDIIVTEGYKSDIHPKIEVFRKGMRDDLLCKGDDTLFAVAADTEIDAAVPVMPLDDAGEMADLIVERFLKNP</sequence>
<dbReference type="InterPro" id="IPR052539">
    <property type="entry name" value="MGD_biosynthesis_adapter"/>
</dbReference>
<dbReference type="SUPFAM" id="SSF52540">
    <property type="entry name" value="P-loop containing nucleoside triphosphate hydrolases"/>
    <property type="match status" value="1"/>
</dbReference>
<evidence type="ECO:0000313" key="2">
    <source>
        <dbReference type="EMBL" id="MBN1572407.1"/>
    </source>
</evidence>
<dbReference type="CDD" id="cd03116">
    <property type="entry name" value="MobB"/>
    <property type="match status" value="1"/>
</dbReference>
<dbReference type="AlphaFoldDB" id="A0A9D8KDD4"/>
<dbReference type="GO" id="GO:0006777">
    <property type="term" value="P:Mo-molybdopterin cofactor biosynthetic process"/>
    <property type="evidence" value="ECO:0007669"/>
    <property type="project" value="InterPro"/>
</dbReference>
<dbReference type="Pfam" id="PF03205">
    <property type="entry name" value="MobB"/>
    <property type="match status" value="1"/>
</dbReference>
<gene>
    <name evidence="2" type="primary">mobB</name>
    <name evidence="2" type="ORF">JW984_04340</name>
</gene>
<dbReference type="PANTHER" id="PTHR40072:SF1">
    <property type="entry name" value="MOLYBDOPTERIN-GUANINE DINUCLEOTIDE BIOSYNTHESIS ADAPTER PROTEIN"/>
    <property type="match status" value="1"/>
</dbReference>
<dbReference type="GO" id="GO:0005525">
    <property type="term" value="F:GTP binding"/>
    <property type="evidence" value="ECO:0007669"/>
    <property type="project" value="InterPro"/>
</dbReference>
<evidence type="ECO:0000259" key="1">
    <source>
        <dbReference type="Pfam" id="PF03205"/>
    </source>
</evidence>
<dbReference type="EMBL" id="JAFGIX010000022">
    <property type="protein sequence ID" value="MBN1572407.1"/>
    <property type="molecule type" value="Genomic_DNA"/>
</dbReference>
<evidence type="ECO:0000313" key="3">
    <source>
        <dbReference type="Proteomes" id="UP000809273"/>
    </source>
</evidence>
<accession>A0A9D8KDD4</accession>
<dbReference type="InterPro" id="IPR027417">
    <property type="entry name" value="P-loop_NTPase"/>
</dbReference>
<organism evidence="2 3">
    <name type="scientific">Candidatus Zymogenus saltonus</name>
    <dbReference type="NCBI Taxonomy" id="2844893"/>
    <lineage>
        <taxon>Bacteria</taxon>
        <taxon>Deltaproteobacteria</taxon>
        <taxon>Candidatus Zymogenia</taxon>
        <taxon>Candidatus Zymogeniales</taxon>
        <taxon>Candidatus Zymogenaceae</taxon>
        <taxon>Candidatus Zymogenus</taxon>
    </lineage>
</organism>
<proteinExistence type="predicted"/>
<dbReference type="Proteomes" id="UP000809273">
    <property type="component" value="Unassembled WGS sequence"/>
</dbReference>
<protein>
    <submittedName>
        <fullName evidence="2">Molybdopterin-guanine dinucleotide biosynthesis protein B</fullName>
    </submittedName>
</protein>
<feature type="domain" description="Molybdopterin-guanine dinucleotide biosynthesis protein B (MobB)" evidence="1">
    <location>
        <begin position="7"/>
        <end position="138"/>
    </location>
</feature>
<dbReference type="Gene3D" id="3.40.50.300">
    <property type="entry name" value="P-loop containing nucleotide triphosphate hydrolases"/>
    <property type="match status" value="1"/>
</dbReference>